<evidence type="ECO:0000256" key="4">
    <source>
        <dbReference type="ARBA" id="ARBA00025707"/>
    </source>
</evidence>
<comment type="catalytic activity">
    <reaction evidence="5">
        <text>phosphoethanolamine + S-adenosyl-L-methionine = N-methylethanolamine phosphate + S-adenosyl-L-homocysteine + H(+)</text>
        <dbReference type="Rhea" id="RHEA:20365"/>
        <dbReference type="ChEBI" id="CHEBI:15378"/>
        <dbReference type="ChEBI" id="CHEBI:57781"/>
        <dbReference type="ChEBI" id="CHEBI:57856"/>
        <dbReference type="ChEBI" id="CHEBI:58190"/>
        <dbReference type="ChEBI" id="CHEBI:59789"/>
        <dbReference type="EC" id="2.1.1.103"/>
    </reaction>
    <physiologicalReaction direction="left-to-right" evidence="5">
        <dbReference type="Rhea" id="RHEA:20366"/>
    </physiologicalReaction>
</comment>
<dbReference type="CDD" id="cd02440">
    <property type="entry name" value="AdoMet_MTases"/>
    <property type="match status" value="1"/>
</dbReference>
<reference evidence="7" key="1">
    <citation type="journal article" date="2015" name="ISME J.">
        <title>Aquifer environment selects for microbial species cohorts in sediment and groundwater.</title>
        <authorList>
            <person name="Hug L.A."/>
            <person name="Thomas B.C."/>
            <person name="Brown C.T."/>
            <person name="Frischkorn K.R."/>
            <person name="Williams K.H."/>
            <person name="Tringe S.G."/>
            <person name="Banfield J.F."/>
        </authorList>
    </citation>
    <scope>NUCLEOTIDE SEQUENCE</scope>
</reference>
<dbReference type="EMBL" id="KT007046">
    <property type="protein sequence ID" value="AKQ04681.1"/>
    <property type="molecule type" value="Genomic_DNA"/>
</dbReference>
<sequence>MVTTIARTPRRRLSRTALLTVLQPWREIDQAIHRRLVHLTDPREGQEVLWIGCGAGRSPLWWAERHGAHIHAIDADPDAIEQAERAAREAGLAHRVVFQVADPKILPHESAMFDLIVLNALYLDTADPQAILREAARVARPMSGVVAIVPTWLGTPTEGDTRQIARLGLTPHQLVEWKQVFRDAGFVELAVDDAALDGGWLVHGLARTLGRAWRAARWVGLSAILSRPMAALRRLSRRRVLGLCLVKGTRWPHR</sequence>
<dbReference type="InterPro" id="IPR029063">
    <property type="entry name" value="SAM-dependent_MTases_sf"/>
</dbReference>
<dbReference type="GO" id="GO:0032259">
    <property type="term" value="P:methylation"/>
    <property type="evidence" value="ECO:0007669"/>
    <property type="project" value="UniProtKB-KW"/>
</dbReference>
<dbReference type="PANTHER" id="PTHR44307:SF2">
    <property type="entry name" value="PHOSPHOETHANOLAMINE METHYLTRANSFERASE ISOFORM X1"/>
    <property type="match status" value="1"/>
</dbReference>
<dbReference type="AlphaFoldDB" id="A0A0H4T9T0"/>
<dbReference type="GO" id="GO:0007165">
    <property type="term" value="P:signal transduction"/>
    <property type="evidence" value="ECO:0007669"/>
    <property type="project" value="InterPro"/>
</dbReference>
<organism evidence="7">
    <name type="scientific">uncultured Gemmatimonadetes bacterium Rifle_16ft_4_minimus_7</name>
    <dbReference type="NCBI Taxonomy" id="1665098"/>
    <lineage>
        <taxon>Bacteria</taxon>
        <taxon>Pseudomonadati</taxon>
        <taxon>Gemmatimonadota</taxon>
        <taxon>environmental samples</taxon>
    </lineage>
</organism>
<dbReference type="InterPro" id="IPR041698">
    <property type="entry name" value="Methyltransf_25"/>
</dbReference>
<dbReference type="PROSITE" id="PS50017">
    <property type="entry name" value="DEATH_DOMAIN"/>
    <property type="match status" value="1"/>
</dbReference>
<evidence type="ECO:0000256" key="2">
    <source>
        <dbReference type="ARBA" id="ARBA00022603"/>
    </source>
</evidence>
<comment type="pathway">
    <text evidence="1">Lipid metabolism.</text>
</comment>
<name>A0A0H4T9T0_9BACT</name>
<dbReference type="EC" id="2.1.1.95" evidence="7"/>
<comment type="pathway">
    <text evidence="4">Phospholipid metabolism.</text>
</comment>
<dbReference type="SUPFAM" id="SSF53335">
    <property type="entry name" value="S-adenosyl-L-methionine-dependent methyltransferases"/>
    <property type="match status" value="1"/>
</dbReference>
<dbReference type="PANTHER" id="PTHR44307">
    <property type="entry name" value="PHOSPHOETHANOLAMINE METHYLTRANSFERASE"/>
    <property type="match status" value="1"/>
</dbReference>
<accession>A0A0H4T9T0</accession>
<keyword evidence="2 7" id="KW-0489">Methyltransferase</keyword>
<evidence type="ECO:0000256" key="5">
    <source>
        <dbReference type="ARBA" id="ARBA00047622"/>
    </source>
</evidence>
<proteinExistence type="predicted"/>
<evidence type="ECO:0000259" key="6">
    <source>
        <dbReference type="PROSITE" id="PS50017"/>
    </source>
</evidence>
<feature type="domain" description="Death" evidence="6">
    <location>
        <begin position="176"/>
        <end position="241"/>
    </location>
</feature>
<keyword evidence="3 7" id="KW-0808">Transferase</keyword>
<evidence type="ECO:0000256" key="3">
    <source>
        <dbReference type="ARBA" id="ARBA00022679"/>
    </source>
</evidence>
<dbReference type="Gene3D" id="3.40.50.150">
    <property type="entry name" value="Vaccinia Virus protein VP39"/>
    <property type="match status" value="1"/>
</dbReference>
<dbReference type="InterPro" id="IPR000488">
    <property type="entry name" value="Death_dom"/>
</dbReference>
<dbReference type="GO" id="GO:0050342">
    <property type="term" value="F:tocopherol C-methyltransferase activity"/>
    <property type="evidence" value="ECO:0007669"/>
    <property type="project" value="UniProtKB-EC"/>
</dbReference>
<evidence type="ECO:0000256" key="1">
    <source>
        <dbReference type="ARBA" id="ARBA00005189"/>
    </source>
</evidence>
<evidence type="ECO:0000313" key="7">
    <source>
        <dbReference type="EMBL" id="AKQ04681.1"/>
    </source>
</evidence>
<protein>
    <submittedName>
        <fullName evidence="7">Type 11 methyltransferase, tocopherol O-methyltransferase</fullName>
        <ecNumber evidence="7">2.1.1.95</ecNumber>
    </submittedName>
</protein>
<dbReference type="Pfam" id="PF13649">
    <property type="entry name" value="Methyltransf_25"/>
    <property type="match status" value="1"/>
</dbReference>